<dbReference type="GeneID" id="5739631"/>
<evidence type="ECO:0000256" key="1">
    <source>
        <dbReference type="SAM" id="Phobius"/>
    </source>
</evidence>
<dbReference type="RefSeq" id="XP_001712183.1">
    <property type="nucleotide sequence ID" value="XM_001712131.1"/>
</dbReference>
<dbReference type="AlphaFoldDB" id="A9BK25"/>
<evidence type="ECO:0000313" key="4">
    <source>
        <dbReference type="EMBL" id="ABW98186.1"/>
    </source>
</evidence>
<geneLocation type="nucleomorph" evidence="2"/>
<protein>
    <submittedName>
        <fullName evidence="2">Uncharacterized protein</fullName>
    </submittedName>
</protein>
<dbReference type="GeneID" id="5739652"/>
<evidence type="ECO:0000313" key="5">
    <source>
        <dbReference type="Proteomes" id="UP000243127"/>
    </source>
</evidence>
<dbReference type="Proteomes" id="UP000243127">
    <property type="component" value="Nucleomorph 1"/>
</dbReference>
<feature type="transmembrane region" description="Helical" evidence="1">
    <location>
        <begin position="97"/>
        <end position="117"/>
    </location>
</feature>
<evidence type="ECO:0000313" key="3">
    <source>
        <dbReference type="EMBL" id="ABW98009.1"/>
    </source>
</evidence>
<dbReference type="EMBL" id="CP000883">
    <property type="protein sequence ID" value="ABW98186.1"/>
    <property type="molecule type" value="Genomic_DNA"/>
</dbReference>
<dbReference type="Proteomes" id="UP000243127">
    <property type="component" value="Nucleomorph 3"/>
</dbReference>
<evidence type="ECO:0000313" key="2">
    <source>
        <dbReference type="EMBL" id="ABW97858.1"/>
    </source>
</evidence>
<dbReference type="EMBL" id="CP000881">
    <property type="protein sequence ID" value="ABW98009.1"/>
    <property type="molecule type" value="Genomic_DNA"/>
</dbReference>
<keyword evidence="1" id="KW-0472">Membrane</keyword>
<dbReference type="RefSeq" id="XP_001712511.1">
    <property type="nucleotide sequence ID" value="XM_001712459.1"/>
</dbReference>
<keyword evidence="2" id="KW-0542">Nucleomorph</keyword>
<sequence>MYSKKHLSPPKRFVVFSEWSQKIYNKKFLLLETSFHSLIKKRPIQFLNKKKKKLKVESAFLYLSNSSIRFKKNITKTIAINIFPRFLYYLQDLSLSINFIIFFSFFVLHINSFFVFLKN</sequence>
<keyword evidence="1" id="KW-1133">Transmembrane helix</keyword>
<keyword evidence="1" id="KW-0812">Transmembrane</keyword>
<name>A9BK25_HEMAN</name>
<accession>A9BK25</accession>
<gene>
    <name evidence="2" type="ORF">HAN_1g10</name>
    <name evidence="3" type="ORF">HAN_1g174</name>
    <name evidence="4" type="ORF">HAN_3g375</name>
</gene>
<dbReference type="RefSeq" id="XP_001712334.1">
    <property type="nucleotide sequence ID" value="XM_001712282.1"/>
</dbReference>
<organism evidence="2 5">
    <name type="scientific">Hemiselmis andersenii</name>
    <name type="common">Cryptophyte alga</name>
    <dbReference type="NCBI Taxonomy" id="464988"/>
    <lineage>
        <taxon>Eukaryota</taxon>
        <taxon>Cryptophyceae</taxon>
        <taxon>Cryptomonadales</taxon>
        <taxon>Hemiselmidaceae</taxon>
        <taxon>Hemiselmis</taxon>
    </lineage>
</organism>
<dbReference type="GeneID" id="5739534"/>
<proteinExistence type="predicted"/>
<dbReference type="EMBL" id="CP000881">
    <property type="protein sequence ID" value="ABW97858.1"/>
    <property type="molecule type" value="Genomic_DNA"/>
</dbReference>
<reference evidence="2 5" key="1">
    <citation type="journal article" date="2007" name="Proc. Natl. Acad. Sci. U.S.A.">
        <title>Nucleomorph genome of Hemiselmis andersenii reveals complete intron loss and compaction as a driver of protein structure and function.</title>
        <authorList>
            <person name="Lane C.E."/>
            <person name="van den Heuvel K."/>
            <person name="Kozera C."/>
            <person name="Curtis B.A."/>
            <person name="Parsons B.J."/>
            <person name="Bowman S."/>
            <person name="Archibald J.M."/>
        </authorList>
    </citation>
    <scope>NUCLEOTIDE SEQUENCE [LARGE SCALE GENOMIC DNA]</scope>
    <source>
        <strain evidence="2 5">CCMP644</strain>
    </source>
</reference>